<dbReference type="Proteomes" id="UP000031014">
    <property type="component" value="Unassembled WGS sequence"/>
</dbReference>
<sequence>MDCKVRKGNIHYEVTGEGFPLLILHAMGTDHRSMKGWLEPVFNEVEGFQRVYIDLPAHGLSDIDDNVKSTDDLLGNLLDFIDDKFGEKEFSLIGASFGGYLAQGILHKKRGQVKGICLLAPALHVKERNLPERIVLEKDEELLSNLDPDIQTAFETLFIHQNDATFGAFMKEIQPGRLLANREFLASDWKAKRYYLTDAPFQDVETLPQSALFILGKQDYICGYKDHFFFLDKLPNSTMAVLDRAGHMLHVEKRELVQAIFGDWLTSSH</sequence>
<dbReference type="OrthoDB" id="6191536at2"/>
<name>A0A0A8X2G6_MESS1</name>
<feature type="domain" description="Serine aminopeptidase S33" evidence="1">
    <location>
        <begin position="46"/>
        <end position="253"/>
    </location>
</feature>
<dbReference type="PANTHER" id="PTHR43798">
    <property type="entry name" value="MONOACYLGLYCEROL LIPASE"/>
    <property type="match status" value="1"/>
</dbReference>
<reference evidence="2 3" key="1">
    <citation type="submission" date="2013-06" db="EMBL/GenBank/DDBJ databases">
        <title>Whole genome shotgun sequence of Bacillus selenatarsenatis SF-1.</title>
        <authorList>
            <person name="Kuroda M."/>
            <person name="Sei K."/>
            <person name="Yamashita M."/>
            <person name="Ike M."/>
        </authorList>
    </citation>
    <scope>NUCLEOTIDE SEQUENCE [LARGE SCALE GENOMIC DNA]</scope>
    <source>
        <strain evidence="2 3">SF-1</strain>
    </source>
</reference>
<dbReference type="RefSeq" id="WP_041965921.1">
    <property type="nucleotide sequence ID" value="NZ_BASE01000046.1"/>
</dbReference>
<evidence type="ECO:0000313" key="3">
    <source>
        <dbReference type="Proteomes" id="UP000031014"/>
    </source>
</evidence>
<dbReference type="InterPro" id="IPR022742">
    <property type="entry name" value="Hydrolase_4"/>
</dbReference>
<evidence type="ECO:0000313" key="2">
    <source>
        <dbReference type="EMBL" id="GAM14138.1"/>
    </source>
</evidence>
<dbReference type="SUPFAM" id="SSF53474">
    <property type="entry name" value="alpha/beta-Hydrolases"/>
    <property type="match status" value="1"/>
</dbReference>
<dbReference type="InterPro" id="IPR029058">
    <property type="entry name" value="AB_hydrolase_fold"/>
</dbReference>
<dbReference type="STRING" id="1321606.SAMD00020551_2286"/>
<accession>A0A0A8X2G6</accession>
<dbReference type="InterPro" id="IPR050266">
    <property type="entry name" value="AB_hydrolase_sf"/>
</dbReference>
<dbReference type="EMBL" id="BASE01000046">
    <property type="protein sequence ID" value="GAM14138.1"/>
    <property type="molecule type" value="Genomic_DNA"/>
</dbReference>
<dbReference type="AlphaFoldDB" id="A0A0A8X2G6"/>
<comment type="caution">
    <text evidence="2">The sequence shown here is derived from an EMBL/GenBank/DDBJ whole genome shotgun (WGS) entry which is preliminary data.</text>
</comment>
<dbReference type="PANTHER" id="PTHR43798:SF6">
    <property type="entry name" value="HYDROLASE, PUTATIVE (AFU_ORTHOLOGUE AFUA_4G13070)-RELATED"/>
    <property type="match status" value="1"/>
</dbReference>
<protein>
    <submittedName>
        <fullName evidence="2">Alpha/beta hydrolase</fullName>
    </submittedName>
</protein>
<keyword evidence="2" id="KW-0378">Hydrolase</keyword>
<dbReference type="Gene3D" id="3.40.50.1820">
    <property type="entry name" value="alpha/beta hydrolase"/>
    <property type="match status" value="1"/>
</dbReference>
<evidence type="ECO:0000259" key="1">
    <source>
        <dbReference type="Pfam" id="PF12146"/>
    </source>
</evidence>
<dbReference type="GO" id="GO:0016787">
    <property type="term" value="F:hydrolase activity"/>
    <property type="evidence" value="ECO:0007669"/>
    <property type="project" value="UniProtKB-KW"/>
</dbReference>
<gene>
    <name evidence="2" type="ORF">SAMD00020551_2286</name>
</gene>
<keyword evidence="3" id="KW-1185">Reference proteome</keyword>
<dbReference type="Pfam" id="PF12146">
    <property type="entry name" value="Hydrolase_4"/>
    <property type="match status" value="1"/>
</dbReference>
<proteinExistence type="predicted"/>
<organism evidence="2 3">
    <name type="scientific">Mesobacillus selenatarsenatis (strain DSM 18680 / JCM 14380 / FERM P-15431 / SF-1)</name>
    <dbReference type="NCBI Taxonomy" id="1321606"/>
    <lineage>
        <taxon>Bacteria</taxon>
        <taxon>Bacillati</taxon>
        <taxon>Bacillota</taxon>
        <taxon>Bacilli</taxon>
        <taxon>Bacillales</taxon>
        <taxon>Bacillaceae</taxon>
        <taxon>Mesobacillus</taxon>
    </lineage>
</organism>